<dbReference type="PANTHER" id="PTHR37049">
    <property type="entry name" value="PEPTIDASE S41 FAMILY PROTEIN"/>
    <property type="match status" value="1"/>
</dbReference>
<dbReference type="AlphaFoldDB" id="A0A4S3JGS6"/>
<dbReference type="Proteomes" id="UP000308092">
    <property type="component" value="Unassembled WGS sequence"/>
</dbReference>
<dbReference type="EMBL" id="SOSA01000249">
    <property type="protein sequence ID" value="THC93707.1"/>
    <property type="molecule type" value="Genomic_DNA"/>
</dbReference>
<name>A0A4S3JGS6_9EURO</name>
<gene>
    <name evidence="2" type="ORF">EYZ11_006818</name>
</gene>
<evidence type="ECO:0000313" key="3">
    <source>
        <dbReference type="Proteomes" id="UP000308092"/>
    </source>
</evidence>
<feature type="region of interest" description="Disordered" evidence="1">
    <location>
        <begin position="185"/>
        <end position="213"/>
    </location>
</feature>
<dbReference type="STRING" id="1220188.A0A4S3JGS6"/>
<proteinExistence type="predicted"/>
<protein>
    <submittedName>
        <fullName evidence="2">Uncharacterized protein</fullName>
    </submittedName>
</protein>
<dbReference type="VEuPathDB" id="FungiDB:EYZ11_006818"/>
<dbReference type="InterPro" id="IPR052766">
    <property type="entry name" value="S41A_metabolite_peptidase"/>
</dbReference>
<comment type="caution">
    <text evidence="2">The sequence shown here is derived from an EMBL/GenBank/DDBJ whole genome shotgun (WGS) entry which is preliminary data.</text>
</comment>
<evidence type="ECO:0000256" key="1">
    <source>
        <dbReference type="SAM" id="MobiDB-lite"/>
    </source>
</evidence>
<organism evidence="2 3">
    <name type="scientific">Aspergillus tanneri</name>
    <dbReference type="NCBI Taxonomy" id="1220188"/>
    <lineage>
        <taxon>Eukaryota</taxon>
        <taxon>Fungi</taxon>
        <taxon>Dikarya</taxon>
        <taxon>Ascomycota</taxon>
        <taxon>Pezizomycotina</taxon>
        <taxon>Eurotiomycetes</taxon>
        <taxon>Eurotiomycetidae</taxon>
        <taxon>Eurotiales</taxon>
        <taxon>Aspergillaceae</taxon>
        <taxon>Aspergillus</taxon>
        <taxon>Aspergillus subgen. Circumdati</taxon>
    </lineage>
</organism>
<sequence>MFPIYAQNIAMKLDLLIASFSTTSGPGEDATQTVKFANGTTAVLEFTAGYIAKKPFDFATGEEAWTGFCAPSPAHAAAKRATPEAALVLPGPTSYPKPVVRDNYNLISGYFVNDIAQRAPERVNESDVAVLAVPSFFTNINQTTEPAAFANHATKFLDTAVKDGRKRLGYKQCLRLVPGPIPRGRRLHGCAVPRQRSPSTHVQNGSQRRRQRRGILHLRPAYRHKGNAPSRPKNPKTHLLSWEEAYGPEKHHRTHLTTLATNTNLDSQSIWQFPIRGYGLIKLNSTTTAFAKKEVLVITDGICMSTVTFGGRPQYGPMQSIGVTTGSMAGDTSIMPQWYLAAEQIAKKSLESGTTLMVNLKSAYRRGNDDMRLQSQYDPADCRLSYALENIFQPATTWVSAVNALCGDGKCV</sequence>
<dbReference type="PANTHER" id="PTHR37049:SF4">
    <property type="entry name" value="RHODANESE DOMAIN-CONTAINING PROTEIN"/>
    <property type="match status" value="1"/>
</dbReference>
<evidence type="ECO:0000313" key="2">
    <source>
        <dbReference type="EMBL" id="THC93707.1"/>
    </source>
</evidence>
<feature type="compositionally biased region" description="Polar residues" evidence="1">
    <location>
        <begin position="196"/>
        <end position="206"/>
    </location>
</feature>
<reference evidence="2 3" key="1">
    <citation type="submission" date="2019-03" db="EMBL/GenBank/DDBJ databases">
        <title>The genome sequence of a newly discovered highly antifungal drug resistant Aspergillus species, Aspergillus tanneri NIH 1004.</title>
        <authorList>
            <person name="Mounaud S."/>
            <person name="Singh I."/>
            <person name="Joardar V."/>
            <person name="Pakala S."/>
            <person name="Pakala S."/>
            <person name="Venepally P."/>
            <person name="Hoover J."/>
            <person name="Nierman W."/>
            <person name="Chung J."/>
            <person name="Losada L."/>
        </authorList>
    </citation>
    <scope>NUCLEOTIDE SEQUENCE [LARGE SCALE GENOMIC DNA]</scope>
    <source>
        <strain evidence="2 3">NIH1004</strain>
    </source>
</reference>
<accession>A0A4S3JGS6</accession>
<keyword evidence="3" id="KW-1185">Reference proteome</keyword>